<dbReference type="GO" id="GO:0006508">
    <property type="term" value="P:proteolysis"/>
    <property type="evidence" value="ECO:0007669"/>
    <property type="project" value="InterPro"/>
</dbReference>
<evidence type="ECO:0000259" key="2">
    <source>
        <dbReference type="Pfam" id="PF00326"/>
    </source>
</evidence>
<dbReference type="Gene3D" id="3.40.50.1820">
    <property type="entry name" value="alpha/beta hydrolase"/>
    <property type="match status" value="1"/>
</dbReference>
<keyword evidence="4" id="KW-1185">Reference proteome</keyword>
<dbReference type="SUPFAM" id="SSF69322">
    <property type="entry name" value="Tricorn protease domain 2"/>
    <property type="match status" value="1"/>
</dbReference>
<dbReference type="PANTHER" id="PTHR43056:SF5">
    <property type="entry name" value="PEPTIDASE S9 PROLYL OLIGOPEPTIDASE CATALYTIC DOMAIN-CONTAINING PROTEIN"/>
    <property type="match status" value="1"/>
</dbReference>
<feature type="domain" description="Peptidase S9 prolyl oligopeptidase catalytic" evidence="2">
    <location>
        <begin position="461"/>
        <end position="666"/>
    </location>
</feature>
<evidence type="ECO:0000313" key="3">
    <source>
        <dbReference type="EMBL" id="GLU46137.1"/>
    </source>
</evidence>
<accession>A0A9W6P2Y4</accession>
<gene>
    <name evidence="3" type="ORF">Nans01_04880</name>
</gene>
<dbReference type="Proteomes" id="UP001165092">
    <property type="component" value="Unassembled WGS sequence"/>
</dbReference>
<feature type="compositionally biased region" description="Pro residues" evidence="1">
    <location>
        <begin position="121"/>
        <end position="132"/>
    </location>
</feature>
<keyword evidence="3" id="KW-0378">Hydrolase</keyword>
<comment type="caution">
    <text evidence="3">The sequence shown here is derived from an EMBL/GenBank/DDBJ whole genome shotgun (WGS) entry which is preliminary data.</text>
</comment>
<dbReference type="InterPro" id="IPR029058">
    <property type="entry name" value="AB_hydrolase_fold"/>
</dbReference>
<evidence type="ECO:0000313" key="4">
    <source>
        <dbReference type="Proteomes" id="UP001165092"/>
    </source>
</evidence>
<dbReference type="InterPro" id="IPR050585">
    <property type="entry name" value="Xaa-Pro_dipeptidyl-ppase/CocE"/>
</dbReference>
<evidence type="ECO:0000256" key="1">
    <source>
        <dbReference type="SAM" id="MobiDB-lite"/>
    </source>
</evidence>
<reference evidence="3" key="1">
    <citation type="submission" date="2023-02" db="EMBL/GenBank/DDBJ databases">
        <title>Nocardiopsis ansamitocini NBRC 112285.</title>
        <authorList>
            <person name="Ichikawa N."/>
            <person name="Sato H."/>
            <person name="Tonouchi N."/>
        </authorList>
    </citation>
    <scope>NUCLEOTIDE SEQUENCE</scope>
    <source>
        <strain evidence="3">NBRC 112285</strain>
    </source>
</reference>
<proteinExistence type="predicted"/>
<protein>
    <submittedName>
        <fullName evidence="3">Acyl-peptide hydrolase</fullName>
    </submittedName>
</protein>
<dbReference type="SUPFAM" id="SSF53474">
    <property type="entry name" value="alpha/beta-Hydrolases"/>
    <property type="match status" value="1"/>
</dbReference>
<dbReference type="InterPro" id="IPR001375">
    <property type="entry name" value="Peptidase_S9_cat"/>
</dbReference>
<dbReference type="EMBL" id="BSQG01000001">
    <property type="protein sequence ID" value="GLU46137.1"/>
    <property type="molecule type" value="Genomic_DNA"/>
</dbReference>
<name>A0A9W6P2Y4_9ACTN</name>
<organism evidence="3 4">
    <name type="scientific">Nocardiopsis ansamitocini</name>
    <dbReference type="NCBI Taxonomy" id="1670832"/>
    <lineage>
        <taxon>Bacteria</taxon>
        <taxon>Bacillati</taxon>
        <taxon>Actinomycetota</taxon>
        <taxon>Actinomycetes</taxon>
        <taxon>Streptosporangiales</taxon>
        <taxon>Nocardiopsidaceae</taxon>
        <taxon>Nocardiopsis</taxon>
    </lineage>
</organism>
<dbReference type="PANTHER" id="PTHR43056">
    <property type="entry name" value="PEPTIDASE S9 PROLYL OLIGOPEPTIDASE"/>
    <property type="match status" value="1"/>
</dbReference>
<dbReference type="AlphaFoldDB" id="A0A9W6P2Y4"/>
<dbReference type="RefSeq" id="WP_285756993.1">
    <property type="nucleotide sequence ID" value="NZ_BSQG01000001.1"/>
</dbReference>
<sequence>MHQSPIAHGSWPSPIDAALVARHDGAPGWPAVLGEEVWWTTPLPQEGGRVSLCRTRLDSVLDSPETVLPAPWNVRSRVHEYGGRPYLLLPGHDGPTLVFSEYGDQRLYRYEPGRARHPHDPSPGPVALPTPLTPEPRLPSGTRYVEPIAGPGGEEVWCVRETHTGSAPTDVVRDLVAVPLDGSAAEAPDAVRVLVRDTHFLCCPRVSPGGGRLSWIGWEHPAMPWDSTLLRVADLDAGSVVGEPRTVAGGPDEAVVQAEWSDPDTLYYVSDPQGWWHPHRIDFTAGGRPVSAGASLVADSPEEFGGALWLLGSSWLAPMEDGRLAVVHGRAATSLGLLDPGTGALADVDTPHTEWFSRLAVAGDFVVGVAASPTLPAEVVRVGPKGYQSLSRPSAPVESVHADYLPRPEARVFPGVGGREVHANVYPPYNPRARGPEGDLPPFVVFVHGGPTSRRPMVHDLEVAYFTSRGIGVAEVNYGGSTGHGRAYRNRLREEWGVVDVQDCVSVAEALAAEGAADPERLGIRGGSAGGWTSAAALVSSTVFACATIKYPILDLTGWRTGETHDFESQYLETLVGGWPQERQRYSERSPVNRAETVGVPFLLMQGLEDAICPPVQCERFLERIAGRGVPHAYLAFEGEQHGFRRDSTIIAALHAELSLYAQVFGFQSDAPDVELNA</sequence>
<dbReference type="Pfam" id="PF00326">
    <property type="entry name" value="Peptidase_S9"/>
    <property type="match status" value="1"/>
</dbReference>
<feature type="region of interest" description="Disordered" evidence="1">
    <location>
        <begin position="112"/>
        <end position="132"/>
    </location>
</feature>
<dbReference type="GO" id="GO:0008236">
    <property type="term" value="F:serine-type peptidase activity"/>
    <property type="evidence" value="ECO:0007669"/>
    <property type="project" value="InterPro"/>
</dbReference>